<reference evidence="6" key="1">
    <citation type="submission" date="2009-06" db="EMBL/GenBank/DDBJ databases">
        <title>Complete sequence of Dickeya dadantii Ech703.</title>
        <authorList>
            <consortium name="US DOE Joint Genome Institute"/>
            <person name="Lucas S."/>
            <person name="Copeland A."/>
            <person name="Lapidus A."/>
            <person name="Glavina del Rio T."/>
            <person name="Dalin E."/>
            <person name="Tice H."/>
            <person name="Bruce D."/>
            <person name="Goodwin L."/>
            <person name="Pitluck S."/>
            <person name="Chertkov O."/>
            <person name="Brettin T."/>
            <person name="Detter J.C."/>
            <person name="Han C."/>
            <person name="Larimer F."/>
            <person name="Land M."/>
            <person name="Hauser L."/>
            <person name="Kyrpides N."/>
            <person name="Mikhailova N."/>
            <person name="Balakrishnan V."/>
            <person name="Glasner J."/>
            <person name="Perna N.T."/>
        </authorList>
    </citation>
    <scope>NUCLEOTIDE SEQUENCE [LARGE SCALE GENOMIC DNA]</scope>
    <source>
        <strain evidence="6">Ech703</strain>
    </source>
</reference>
<dbReference type="STRING" id="579405.Dd703_3319"/>
<evidence type="ECO:0000256" key="4">
    <source>
        <dbReference type="ARBA" id="ARBA00023163"/>
    </source>
</evidence>
<evidence type="ECO:0000256" key="2">
    <source>
        <dbReference type="ARBA" id="ARBA00023015"/>
    </source>
</evidence>
<dbReference type="Pfam" id="PF03466">
    <property type="entry name" value="LysR_substrate"/>
    <property type="match status" value="1"/>
</dbReference>
<keyword evidence="7" id="KW-1185">Reference proteome</keyword>
<dbReference type="eggNOG" id="COG0583">
    <property type="taxonomic scope" value="Bacteria"/>
</dbReference>
<evidence type="ECO:0000259" key="5">
    <source>
        <dbReference type="PROSITE" id="PS50931"/>
    </source>
</evidence>
<dbReference type="InterPro" id="IPR036388">
    <property type="entry name" value="WH-like_DNA-bd_sf"/>
</dbReference>
<dbReference type="Gene3D" id="1.10.10.10">
    <property type="entry name" value="Winged helix-like DNA-binding domain superfamily/Winged helix DNA-binding domain"/>
    <property type="match status" value="1"/>
</dbReference>
<dbReference type="PANTHER" id="PTHR30346:SF30">
    <property type="entry name" value="SMALL NEUTRAL PROTEASE REGULATORY PROTEIN"/>
    <property type="match status" value="1"/>
</dbReference>
<comment type="similarity">
    <text evidence="1">Belongs to the LysR transcriptional regulatory family.</text>
</comment>
<dbReference type="Pfam" id="PF00126">
    <property type="entry name" value="HTH_1"/>
    <property type="match status" value="1"/>
</dbReference>
<evidence type="ECO:0000256" key="1">
    <source>
        <dbReference type="ARBA" id="ARBA00009437"/>
    </source>
</evidence>
<dbReference type="PANTHER" id="PTHR30346">
    <property type="entry name" value="TRANSCRIPTIONAL DUAL REGULATOR HCAR-RELATED"/>
    <property type="match status" value="1"/>
</dbReference>
<dbReference type="RefSeq" id="WP_015854981.1">
    <property type="nucleotide sequence ID" value="NC_012880.1"/>
</dbReference>
<sequence length="310" mass="34839">MELRYLRYFVAVASARHFTRAAENLGISQPPLSQQIQKLEREIGTPLFKRMARGVEMTEAGAAFYQDACHILALTDSAIERVHSIARGEAGAINIGFSCAVTFHPMVLSLLQRYRQHFPNVRLNPREEHIQDILDSLRNRTIDIAFIRLPCDLNDEFDGEILTNEAFQLVLPAGHPLSAQTCIALDQLKQEPLIIFPRELCPGLYDLIVRTCYLSGYQPKLNPLAPHLTATINMVATGFGVTFVPQSMSCIQNSSVSYHDTTTPHLTTQIAVIWRRHDRSVTLMHMIQLLHQQQSLTAGQGNQTEFCDSS</sequence>
<proteinExistence type="inferred from homology"/>
<dbReference type="EMBL" id="CP001654">
    <property type="protein sequence ID" value="ACS87081.1"/>
    <property type="molecule type" value="Genomic_DNA"/>
</dbReference>
<organism evidence="6 7">
    <name type="scientific">Musicola paradisiaca (strain Ech703)</name>
    <name type="common">Dickeya paradisiaca</name>
    <name type="synonym">Dickeya dadantii</name>
    <dbReference type="NCBI Taxonomy" id="579405"/>
    <lineage>
        <taxon>Bacteria</taxon>
        <taxon>Pseudomonadati</taxon>
        <taxon>Pseudomonadota</taxon>
        <taxon>Gammaproteobacteria</taxon>
        <taxon>Enterobacterales</taxon>
        <taxon>Pectobacteriaceae</taxon>
        <taxon>Musicola</taxon>
    </lineage>
</organism>
<evidence type="ECO:0000256" key="3">
    <source>
        <dbReference type="ARBA" id="ARBA00023125"/>
    </source>
</evidence>
<evidence type="ECO:0000313" key="6">
    <source>
        <dbReference type="EMBL" id="ACS87081.1"/>
    </source>
</evidence>
<keyword evidence="2" id="KW-0805">Transcription regulation</keyword>
<dbReference type="SUPFAM" id="SSF46785">
    <property type="entry name" value="Winged helix' DNA-binding domain"/>
    <property type="match status" value="1"/>
</dbReference>
<dbReference type="InterPro" id="IPR000847">
    <property type="entry name" value="LysR_HTH_N"/>
</dbReference>
<dbReference type="Proteomes" id="UP000002734">
    <property type="component" value="Chromosome"/>
</dbReference>
<dbReference type="AlphaFoldDB" id="C6CDY7"/>
<keyword evidence="3" id="KW-0238">DNA-binding</keyword>
<name>C6CDY7_MUSP7</name>
<evidence type="ECO:0000313" key="7">
    <source>
        <dbReference type="Proteomes" id="UP000002734"/>
    </source>
</evidence>
<dbReference type="FunFam" id="1.10.10.10:FF:000001">
    <property type="entry name" value="LysR family transcriptional regulator"/>
    <property type="match status" value="1"/>
</dbReference>
<dbReference type="Gene3D" id="3.40.190.10">
    <property type="entry name" value="Periplasmic binding protein-like II"/>
    <property type="match status" value="2"/>
</dbReference>
<dbReference type="PROSITE" id="PS50931">
    <property type="entry name" value="HTH_LYSR"/>
    <property type="match status" value="1"/>
</dbReference>
<dbReference type="GO" id="GO:0003700">
    <property type="term" value="F:DNA-binding transcription factor activity"/>
    <property type="evidence" value="ECO:0007669"/>
    <property type="project" value="InterPro"/>
</dbReference>
<dbReference type="GO" id="GO:0032993">
    <property type="term" value="C:protein-DNA complex"/>
    <property type="evidence" value="ECO:0007669"/>
    <property type="project" value="TreeGrafter"/>
</dbReference>
<keyword evidence="4" id="KW-0804">Transcription</keyword>
<dbReference type="InterPro" id="IPR036390">
    <property type="entry name" value="WH_DNA-bd_sf"/>
</dbReference>
<dbReference type="InterPro" id="IPR005119">
    <property type="entry name" value="LysR_subst-bd"/>
</dbReference>
<dbReference type="HOGENOM" id="CLU_039613_6_4_6"/>
<dbReference type="PRINTS" id="PR00039">
    <property type="entry name" value="HTHLYSR"/>
</dbReference>
<dbReference type="SUPFAM" id="SSF53850">
    <property type="entry name" value="Periplasmic binding protein-like II"/>
    <property type="match status" value="1"/>
</dbReference>
<dbReference type="GO" id="GO:0003677">
    <property type="term" value="F:DNA binding"/>
    <property type="evidence" value="ECO:0007669"/>
    <property type="project" value="UniProtKB-KW"/>
</dbReference>
<protein>
    <submittedName>
        <fullName evidence="6">Transcriptional regulator, LysR family</fullName>
    </submittedName>
</protein>
<gene>
    <name evidence="6" type="ordered locus">Dd703_3319</name>
</gene>
<accession>C6CDY7</accession>
<dbReference type="KEGG" id="dda:Dd703_3319"/>
<feature type="domain" description="HTH lysR-type" evidence="5">
    <location>
        <begin position="1"/>
        <end position="58"/>
    </location>
</feature>